<accession>A0A0F9V8T0</accession>
<dbReference type="AlphaFoldDB" id="A0A0F9V8T0"/>
<sequence>MGYYIETPGQSKGKAEAIIREHGGRMLLHAPATLSQLEEGEALVCVVDNGPFEAAAFCYSEEELTEFASPDPRRRQWLAMDRAKACELTGYKD</sequence>
<name>A0A0F9V8T0_9ZZZZ</name>
<gene>
    <name evidence="1" type="ORF">LCGC14_0513850</name>
</gene>
<protein>
    <submittedName>
        <fullName evidence="1">Uncharacterized protein</fullName>
    </submittedName>
</protein>
<organism evidence="1">
    <name type="scientific">marine sediment metagenome</name>
    <dbReference type="NCBI Taxonomy" id="412755"/>
    <lineage>
        <taxon>unclassified sequences</taxon>
        <taxon>metagenomes</taxon>
        <taxon>ecological metagenomes</taxon>
    </lineage>
</organism>
<comment type="caution">
    <text evidence="1">The sequence shown here is derived from an EMBL/GenBank/DDBJ whole genome shotgun (WGS) entry which is preliminary data.</text>
</comment>
<reference evidence="1" key="1">
    <citation type="journal article" date="2015" name="Nature">
        <title>Complex archaea that bridge the gap between prokaryotes and eukaryotes.</title>
        <authorList>
            <person name="Spang A."/>
            <person name="Saw J.H."/>
            <person name="Jorgensen S.L."/>
            <person name="Zaremba-Niedzwiedzka K."/>
            <person name="Martijn J."/>
            <person name="Lind A.E."/>
            <person name="van Eijk R."/>
            <person name="Schleper C."/>
            <person name="Guy L."/>
            <person name="Ettema T.J."/>
        </authorList>
    </citation>
    <scope>NUCLEOTIDE SEQUENCE</scope>
</reference>
<dbReference type="EMBL" id="LAZR01000631">
    <property type="protein sequence ID" value="KKN62248.1"/>
    <property type="molecule type" value="Genomic_DNA"/>
</dbReference>
<proteinExistence type="predicted"/>
<evidence type="ECO:0000313" key="1">
    <source>
        <dbReference type="EMBL" id="KKN62248.1"/>
    </source>
</evidence>